<dbReference type="SUPFAM" id="SSF51735">
    <property type="entry name" value="NAD(P)-binding Rossmann-fold domains"/>
    <property type="match status" value="1"/>
</dbReference>
<dbReference type="EMBL" id="CAJNOK010004643">
    <property type="protein sequence ID" value="CAF0944461.1"/>
    <property type="molecule type" value="Genomic_DNA"/>
</dbReference>
<dbReference type="Gene3D" id="3.40.50.720">
    <property type="entry name" value="NAD(P)-binding Rossmann-like Domain"/>
    <property type="match status" value="1"/>
</dbReference>
<evidence type="ECO:0000313" key="3">
    <source>
        <dbReference type="EMBL" id="CAF0944461.1"/>
    </source>
</evidence>
<dbReference type="PANTHER" id="PTHR24320">
    <property type="entry name" value="RETINOL DEHYDROGENASE"/>
    <property type="match status" value="1"/>
</dbReference>
<evidence type="ECO:0000313" key="5">
    <source>
        <dbReference type="Proteomes" id="UP000677228"/>
    </source>
</evidence>
<dbReference type="Proteomes" id="UP000677228">
    <property type="component" value="Unassembled WGS sequence"/>
</dbReference>
<dbReference type="EMBL" id="CAJOBA010004649">
    <property type="protein sequence ID" value="CAF3719261.1"/>
    <property type="molecule type" value="Genomic_DNA"/>
</dbReference>
<dbReference type="InterPro" id="IPR036291">
    <property type="entry name" value="NAD(P)-bd_dom_sf"/>
</dbReference>
<evidence type="ECO:0000313" key="4">
    <source>
        <dbReference type="EMBL" id="CAF3719261.1"/>
    </source>
</evidence>
<comment type="caution">
    <text evidence="3">The sequence shown here is derived from an EMBL/GenBank/DDBJ whole genome shotgun (WGS) entry which is preliminary data.</text>
</comment>
<name>A0A8S2DPR6_9BILA</name>
<evidence type="ECO:0000256" key="1">
    <source>
        <dbReference type="ARBA" id="ARBA00006484"/>
    </source>
</evidence>
<dbReference type="Pfam" id="PF00106">
    <property type="entry name" value="adh_short"/>
    <property type="match status" value="1"/>
</dbReference>
<reference evidence="3" key="1">
    <citation type="submission" date="2021-02" db="EMBL/GenBank/DDBJ databases">
        <authorList>
            <person name="Nowell W R."/>
        </authorList>
    </citation>
    <scope>NUCLEOTIDE SEQUENCE</scope>
</reference>
<keyword evidence="2" id="KW-0560">Oxidoreductase</keyword>
<protein>
    <submittedName>
        <fullName evidence="3">Uncharacterized protein</fullName>
    </submittedName>
</protein>
<dbReference type="PANTHER" id="PTHR24320:SF283">
    <property type="entry name" value="RETINOL DEHYDROGENASE 11"/>
    <property type="match status" value="1"/>
</dbReference>
<gene>
    <name evidence="3" type="ORF">OVA965_LOCUS11814</name>
    <name evidence="4" type="ORF">TMI583_LOCUS11821</name>
</gene>
<proteinExistence type="inferred from homology"/>
<dbReference type="InterPro" id="IPR002347">
    <property type="entry name" value="SDR_fam"/>
</dbReference>
<comment type="similarity">
    <text evidence="1">Belongs to the short-chain dehydrogenases/reductases (SDR) family.</text>
</comment>
<accession>A0A8S2DPR6</accession>
<organism evidence="3 5">
    <name type="scientific">Didymodactylos carnosus</name>
    <dbReference type="NCBI Taxonomy" id="1234261"/>
    <lineage>
        <taxon>Eukaryota</taxon>
        <taxon>Metazoa</taxon>
        <taxon>Spiralia</taxon>
        <taxon>Gnathifera</taxon>
        <taxon>Rotifera</taxon>
        <taxon>Eurotatoria</taxon>
        <taxon>Bdelloidea</taxon>
        <taxon>Philodinida</taxon>
        <taxon>Philodinidae</taxon>
        <taxon>Didymodactylos</taxon>
    </lineage>
</organism>
<evidence type="ECO:0000256" key="2">
    <source>
        <dbReference type="ARBA" id="ARBA00023002"/>
    </source>
</evidence>
<dbReference type="Proteomes" id="UP000682733">
    <property type="component" value="Unassembled WGS sequence"/>
</dbReference>
<dbReference type="AlphaFoldDB" id="A0A8S2DPR6"/>
<sequence length="398" mass="44318">MKKRAREETIPIPKIFSQEVVRARVTSPGLAIGRVFPTFPNKKWACLDDNRGSRLLFHPTMSATSATQSTKFDKNSTALDVVKGLNVDLNGKYVLITGGSSGIGIETARALAYAKAHIILTARDMKKGQEVVSDIKKTTSNENIELMELHQDKLSDVRRFVNEYKQKNIPLHILICNAGIMATPYKKTVDGYEQQFAVNHLSHFLLTMLLLPVLKASKPARVVVVSSLANKRGGIVFDDINFEKSYEKWLAYGQSKTANILFAKRFSELYAKDGLVAHSLHPETIHKLHDPTGLGKHLTAEDHEMFKKLPAMEFKTVEQGAATTVWVALSHELDDKQGEYCEDCSISLGVTDQEQRYGMNPQCVDPESARRLWDLSVKMVDGIDDSSETAPSDTHTTA</sequence>
<dbReference type="PRINTS" id="PR00081">
    <property type="entry name" value="GDHRDH"/>
</dbReference>
<dbReference type="GO" id="GO:0016491">
    <property type="term" value="F:oxidoreductase activity"/>
    <property type="evidence" value="ECO:0007669"/>
    <property type="project" value="UniProtKB-KW"/>
</dbReference>